<evidence type="ECO:0000313" key="2">
    <source>
        <dbReference type="EMBL" id="RAV31870.1"/>
    </source>
</evidence>
<name>A0A364V5E0_9CORY</name>
<gene>
    <name evidence="2" type="ORF">DLJ54_06055</name>
</gene>
<protein>
    <submittedName>
        <fullName evidence="2">Uncharacterized protein</fullName>
    </submittedName>
</protein>
<keyword evidence="1" id="KW-0472">Membrane</keyword>
<feature type="transmembrane region" description="Helical" evidence="1">
    <location>
        <begin position="83"/>
        <end position="104"/>
    </location>
</feature>
<dbReference type="RefSeq" id="WP_113630878.1">
    <property type="nucleotide sequence ID" value="NZ_QHCV01000052.1"/>
</dbReference>
<evidence type="ECO:0000256" key="1">
    <source>
        <dbReference type="SAM" id="Phobius"/>
    </source>
</evidence>
<accession>A0A364V5E0</accession>
<dbReference type="PROSITE" id="PS51257">
    <property type="entry name" value="PROKAR_LIPOPROTEIN"/>
    <property type="match status" value="1"/>
</dbReference>
<feature type="transmembrane region" description="Helical" evidence="1">
    <location>
        <begin position="7"/>
        <end position="29"/>
    </location>
</feature>
<sequence>MRLKLMRLAALVWVTLIAGGCVVLVVLFMRSEDRLFGVTFSIGSVGLSAVFLSFPAKLTPKVITPRSEKITQGASSLVVVNRWLDLQISLGLLLVQPAVIAMYFDPAMRLNRSDLFHLVASLSAFAGSVWLVLHLMWLRPYITRFEFKDQELIFDLGCRDRRCISVRFESLEFLQRWSGNTIQVIGATVTYWSRPMFSNKVKVDDSIGGLKSIPGSWKSARSWKPFLSAETLETIESFYASRQSLPVQTH</sequence>
<keyword evidence="3" id="KW-1185">Reference proteome</keyword>
<feature type="transmembrane region" description="Helical" evidence="1">
    <location>
        <begin position="35"/>
        <end position="56"/>
    </location>
</feature>
<feature type="transmembrane region" description="Helical" evidence="1">
    <location>
        <begin position="116"/>
        <end position="138"/>
    </location>
</feature>
<dbReference type="EMBL" id="QHCV01000052">
    <property type="protein sequence ID" value="RAV31870.1"/>
    <property type="molecule type" value="Genomic_DNA"/>
</dbReference>
<organism evidence="2 3">
    <name type="scientific">Corynebacterium heidelbergense</name>
    <dbReference type="NCBI Taxonomy" id="2055947"/>
    <lineage>
        <taxon>Bacteria</taxon>
        <taxon>Bacillati</taxon>
        <taxon>Actinomycetota</taxon>
        <taxon>Actinomycetes</taxon>
        <taxon>Mycobacteriales</taxon>
        <taxon>Corynebacteriaceae</taxon>
        <taxon>Corynebacterium</taxon>
    </lineage>
</organism>
<keyword evidence="1" id="KW-1133">Transmembrane helix</keyword>
<evidence type="ECO:0000313" key="3">
    <source>
        <dbReference type="Proteomes" id="UP000251577"/>
    </source>
</evidence>
<proteinExistence type="predicted"/>
<keyword evidence="1" id="KW-0812">Transmembrane</keyword>
<dbReference type="Proteomes" id="UP000251577">
    <property type="component" value="Unassembled WGS sequence"/>
</dbReference>
<reference evidence="2 3" key="1">
    <citation type="journal article" date="2018" name="Syst. Appl. Microbiol.">
        <title>Corynebacterium heidelbergense sp. nov., isolated from the preen glands of Egyptian geese (Alopochen aegyptiacus).</title>
        <authorList>
            <person name="Braun M.S."/>
            <person name="Wang E."/>
            <person name="Zimmermann S."/>
            <person name="Wink M."/>
        </authorList>
    </citation>
    <scope>NUCLEOTIDE SEQUENCE [LARGE SCALE GENOMIC DNA]</scope>
    <source>
        <strain evidence="2 3">647</strain>
    </source>
</reference>
<dbReference type="AlphaFoldDB" id="A0A364V5E0"/>
<comment type="caution">
    <text evidence="2">The sequence shown here is derived from an EMBL/GenBank/DDBJ whole genome shotgun (WGS) entry which is preliminary data.</text>
</comment>